<dbReference type="GO" id="GO:0044027">
    <property type="term" value="P:negative regulation of gene expression via chromosomal CpG island methylation"/>
    <property type="evidence" value="ECO:0007669"/>
    <property type="project" value="TreeGrafter"/>
</dbReference>
<organism evidence="2 3">
    <name type="scientific">Streptosporangium minutum</name>
    <dbReference type="NCBI Taxonomy" id="569862"/>
    <lineage>
        <taxon>Bacteria</taxon>
        <taxon>Bacillati</taxon>
        <taxon>Actinomycetota</taxon>
        <taxon>Actinomycetes</taxon>
        <taxon>Streptosporangiales</taxon>
        <taxon>Streptosporangiaceae</taxon>
        <taxon>Streptosporangium</taxon>
    </lineage>
</organism>
<comment type="caution">
    <text evidence="2">The sequence shown here is derived from an EMBL/GenBank/DDBJ whole genome shotgun (WGS) entry which is preliminary data.</text>
</comment>
<protein>
    <recommendedName>
        <fullName evidence="1">YDG domain-containing protein</fullName>
    </recommendedName>
</protein>
<name>A0A243RN07_9ACTN</name>
<dbReference type="SUPFAM" id="SSF88697">
    <property type="entry name" value="PUA domain-like"/>
    <property type="match status" value="1"/>
</dbReference>
<dbReference type="InterPro" id="IPR045134">
    <property type="entry name" value="UHRF1/2-like"/>
</dbReference>
<keyword evidence="3" id="KW-1185">Reference proteome</keyword>
<dbReference type="Proteomes" id="UP000194761">
    <property type="component" value="Unassembled WGS sequence"/>
</dbReference>
<dbReference type="GO" id="GO:0016567">
    <property type="term" value="P:protein ubiquitination"/>
    <property type="evidence" value="ECO:0007669"/>
    <property type="project" value="TreeGrafter"/>
</dbReference>
<dbReference type="Pfam" id="PF13391">
    <property type="entry name" value="HNH_2"/>
    <property type="match status" value="1"/>
</dbReference>
<proteinExistence type="predicted"/>
<dbReference type="PANTHER" id="PTHR14140">
    <property type="entry name" value="E3 UBIQUITIN-PROTEIN LIGASE UHRF-RELATED"/>
    <property type="match status" value="1"/>
</dbReference>
<evidence type="ECO:0000259" key="1">
    <source>
        <dbReference type="PROSITE" id="PS51015"/>
    </source>
</evidence>
<sequence length="310" mass="33865">MGKYVRTFGEIPGCPEGWKPPSGKRSEVRLAGLHAHDIAGISGTAHEGADAIVLNGGYPDDRDYGPVIVYTGHGGQDPKTKKQVADQNLDDSGNAGLVKSKLDGLPVRVIRGFGEKSSHAPTDGYRYDGLYRVVRHWFKTRDDGFRVCQFLMVKIGSPYDVSDPDYSDDIVIDDASAIPHVPAEPASRTKITVNKINRRADVVKEVKSLHTNRCQICGDTVELPNGPSSEAAHIQAVGIPHNGPDVIGNVLCLCPNDHTRFDNGALYLTDDLKVVNALTGADIGSLRTHPNHKIEIEYVRYHRACWVKEP</sequence>
<dbReference type="SMART" id="SM00466">
    <property type="entry name" value="SRA"/>
    <property type="match status" value="1"/>
</dbReference>
<dbReference type="InterPro" id="IPR036987">
    <property type="entry name" value="SRA-YDG_sf"/>
</dbReference>
<dbReference type="GO" id="GO:0061630">
    <property type="term" value="F:ubiquitin protein ligase activity"/>
    <property type="evidence" value="ECO:0007669"/>
    <property type="project" value="TreeGrafter"/>
</dbReference>
<dbReference type="Pfam" id="PF02182">
    <property type="entry name" value="SAD_SRA"/>
    <property type="match status" value="1"/>
</dbReference>
<dbReference type="EMBL" id="NGFP01000060">
    <property type="protein sequence ID" value="OUC96338.1"/>
    <property type="molecule type" value="Genomic_DNA"/>
</dbReference>
<dbReference type="PANTHER" id="PTHR14140:SF27">
    <property type="entry name" value="OS04G0289800 PROTEIN"/>
    <property type="match status" value="1"/>
</dbReference>
<dbReference type="AlphaFoldDB" id="A0A243RN07"/>
<evidence type="ECO:0000313" key="2">
    <source>
        <dbReference type="EMBL" id="OUC96338.1"/>
    </source>
</evidence>
<accession>A0A243RN07</accession>
<dbReference type="InterPro" id="IPR003615">
    <property type="entry name" value="HNH_nuc"/>
</dbReference>
<evidence type="ECO:0000313" key="3">
    <source>
        <dbReference type="Proteomes" id="UP000194761"/>
    </source>
</evidence>
<feature type="domain" description="YDG" evidence="1">
    <location>
        <begin position="11"/>
        <end position="154"/>
    </location>
</feature>
<dbReference type="Gene3D" id="2.30.280.10">
    <property type="entry name" value="SRA-YDG"/>
    <property type="match status" value="1"/>
</dbReference>
<reference evidence="2 3" key="1">
    <citation type="submission" date="2017-05" db="EMBL/GenBank/DDBJ databases">
        <title>Biotechnological potential of actinobacteria isolated from South African environments.</title>
        <authorList>
            <person name="Le Roes-Hill M."/>
            <person name="Prins A."/>
            <person name="Durrell K.A."/>
        </authorList>
    </citation>
    <scope>NUCLEOTIDE SEQUENCE [LARGE SCALE GENOMIC DNA]</scope>
    <source>
        <strain evidence="2">M26</strain>
    </source>
</reference>
<dbReference type="InterPro" id="IPR003105">
    <property type="entry name" value="SRA_YDG"/>
</dbReference>
<gene>
    <name evidence="2" type="ORF">CA984_15300</name>
</gene>
<dbReference type="RefSeq" id="WP_086572540.1">
    <property type="nucleotide sequence ID" value="NZ_NGFP01000060.1"/>
</dbReference>
<dbReference type="PROSITE" id="PS51015">
    <property type="entry name" value="YDG"/>
    <property type="match status" value="1"/>
</dbReference>
<dbReference type="InterPro" id="IPR015947">
    <property type="entry name" value="PUA-like_sf"/>
</dbReference>